<feature type="transmembrane region" description="Helical" evidence="1">
    <location>
        <begin position="29"/>
        <end position="50"/>
    </location>
</feature>
<organism evidence="2 3">
    <name type="scientific">Candidatus Pseudobacter hemicellulosilyticus</name>
    <dbReference type="NCBI Taxonomy" id="3121375"/>
    <lineage>
        <taxon>Bacteria</taxon>
        <taxon>Pseudomonadati</taxon>
        <taxon>Bacteroidota</taxon>
        <taxon>Chitinophagia</taxon>
        <taxon>Chitinophagales</taxon>
        <taxon>Chitinophagaceae</taxon>
        <taxon>Pseudobacter</taxon>
    </lineage>
</organism>
<keyword evidence="1" id="KW-0472">Membrane</keyword>
<evidence type="ECO:0000313" key="3">
    <source>
        <dbReference type="Proteomes" id="UP001220610"/>
    </source>
</evidence>
<gene>
    <name evidence="2" type="ORF">P0Y53_10400</name>
</gene>
<accession>A0AAJ6BJH0</accession>
<keyword evidence="1" id="KW-0812">Transmembrane</keyword>
<dbReference type="EMBL" id="CP119311">
    <property type="protein sequence ID" value="WEK37909.1"/>
    <property type="molecule type" value="Genomic_DNA"/>
</dbReference>
<feature type="transmembrane region" description="Helical" evidence="1">
    <location>
        <begin position="157"/>
        <end position="181"/>
    </location>
</feature>
<reference evidence="2" key="1">
    <citation type="submission" date="2023-03" db="EMBL/GenBank/DDBJ databases">
        <title>Andean soil-derived lignocellulolytic bacterial consortium as a source of novel taxa and putative plastic-active enzymes.</title>
        <authorList>
            <person name="Diaz-Garcia L."/>
            <person name="Chuvochina M."/>
            <person name="Feuerriegel G."/>
            <person name="Bunk B."/>
            <person name="Sproer C."/>
            <person name="Streit W.R."/>
            <person name="Rodriguez L.M."/>
            <person name="Overmann J."/>
            <person name="Jimenez D.J."/>
        </authorList>
    </citation>
    <scope>NUCLEOTIDE SEQUENCE</scope>
    <source>
        <strain evidence="2">MAG 7</strain>
    </source>
</reference>
<sequence>MPYSFYDLDYIIDVNERRIDQYLSAYQKVLARFTNLILIYSALMIFLIPVFEQLFLTNDKKYWLCCCFGLFSVLFGTSLFFTVRLIIPVQVYFLRTPNAYYENFRLRYERNLLHKNPTLSKPELESKVAQLLKASYINELERTLNNNESVFIRKSSFYYHALRFGLLSVLPFLICLSAYLLQKQENIHKIEIYNIEKIIKLLKMHSMSKDKNDSSSTNSQDTVNGITTNLPGVDNSLVIPSYPYMIKEGSLIIKGKNQ</sequence>
<dbReference type="AlphaFoldDB" id="A0AAJ6BJH0"/>
<evidence type="ECO:0000313" key="2">
    <source>
        <dbReference type="EMBL" id="WEK37909.1"/>
    </source>
</evidence>
<feature type="transmembrane region" description="Helical" evidence="1">
    <location>
        <begin position="62"/>
        <end position="87"/>
    </location>
</feature>
<protein>
    <submittedName>
        <fullName evidence="2">Uncharacterized protein</fullName>
    </submittedName>
</protein>
<evidence type="ECO:0000256" key="1">
    <source>
        <dbReference type="SAM" id="Phobius"/>
    </source>
</evidence>
<proteinExistence type="predicted"/>
<dbReference type="Proteomes" id="UP001220610">
    <property type="component" value="Chromosome"/>
</dbReference>
<name>A0AAJ6BJH0_9BACT</name>
<keyword evidence="1" id="KW-1133">Transmembrane helix</keyword>